<dbReference type="OrthoDB" id="2253354at2759"/>
<keyword evidence="2" id="KW-0812">Transmembrane</keyword>
<evidence type="ECO:0000313" key="3">
    <source>
        <dbReference type="EMBL" id="PSK40488.1"/>
    </source>
</evidence>
<dbReference type="Proteomes" id="UP000241107">
    <property type="component" value="Unassembled WGS sequence"/>
</dbReference>
<keyword evidence="4" id="KW-1185">Reference proteome</keyword>
<name>A0A2P7YWY5_9ASCO</name>
<dbReference type="GeneID" id="36563526"/>
<feature type="transmembrane region" description="Helical" evidence="2">
    <location>
        <begin position="20"/>
        <end position="40"/>
    </location>
</feature>
<keyword evidence="2" id="KW-1133">Transmembrane helix</keyword>
<reference evidence="3 4" key="1">
    <citation type="submission" date="2018-03" db="EMBL/GenBank/DDBJ databases">
        <title>Candida pseudohaemulonii genome assembly and annotation.</title>
        <authorList>
            <person name="Munoz J.F."/>
            <person name="Gade L.G."/>
            <person name="Chow N.A."/>
            <person name="Litvintseva A.P."/>
            <person name="Loparev V.N."/>
            <person name="Cuomo C.A."/>
        </authorList>
    </citation>
    <scope>NUCLEOTIDE SEQUENCE [LARGE SCALE GENOMIC DNA]</scope>
    <source>
        <strain evidence="3 4">B12108</strain>
    </source>
</reference>
<dbReference type="EMBL" id="PYFQ01000001">
    <property type="protein sequence ID" value="PSK40488.1"/>
    <property type="molecule type" value="Genomic_DNA"/>
</dbReference>
<gene>
    <name evidence="3" type="ORF">C7M61_000132</name>
</gene>
<keyword evidence="2" id="KW-0472">Membrane</keyword>
<dbReference type="VEuPathDB" id="FungiDB:C7M61_000132"/>
<sequence>MFRRAYTTVQPRARPTWRDLLLPLVFKSLFLTLVFGSVVVEATRGRKELEALKGAYEAKFRILEDVTGKVRRREPVDVAQELKIANAITRHKYNSVTDVEMDEQFEEILRMADEPVEESKVVTKEEEIPRESVAEKPQSAKFL</sequence>
<proteinExistence type="predicted"/>
<dbReference type="RefSeq" id="XP_024715187.1">
    <property type="nucleotide sequence ID" value="XM_024855588.1"/>
</dbReference>
<evidence type="ECO:0000256" key="2">
    <source>
        <dbReference type="SAM" id="Phobius"/>
    </source>
</evidence>
<dbReference type="AlphaFoldDB" id="A0A2P7YWY5"/>
<evidence type="ECO:0000256" key="1">
    <source>
        <dbReference type="SAM" id="MobiDB-lite"/>
    </source>
</evidence>
<comment type="caution">
    <text evidence="3">The sequence shown here is derived from an EMBL/GenBank/DDBJ whole genome shotgun (WGS) entry which is preliminary data.</text>
</comment>
<organism evidence="3 4">
    <name type="scientific">Candidozyma pseudohaemuli</name>
    <dbReference type="NCBI Taxonomy" id="418784"/>
    <lineage>
        <taxon>Eukaryota</taxon>
        <taxon>Fungi</taxon>
        <taxon>Dikarya</taxon>
        <taxon>Ascomycota</taxon>
        <taxon>Saccharomycotina</taxon>
        <taxon>Pichiomycetes</taxon>
        <taxon>Metschnikowiaceae</taxon>
        <taxon>Candidozyma</taxon>
    </lineage>
</organism>
<feature type="compositionally biased region" description="Basic and acidic residues" evidence="1">
    <location>
        <begin position="120"/>
        <end position="134"/>
    </location>
</feature>
<accession>A0A2P7YWY5</accession>
<evidence type="ECO:0000313" key="4">
    <source>
        <dbReference type="Proteomes" id="UP000241107"/>
    </source>
</evidence>
<feature type="region of interest" description="Disordered" evidence="1">
    <location>
        <begin position="120"/>
        <end position="143"/>
    </location>
</feature>
<protein>
    <submittedName>
        <fullName evidence="3">Uncharacterized protein</fullName>
    </submittedName>
</protein>